<sequence length="68" mass="7588">MVTVDAVMGMHVYRANVLNLVGWKATPIHRLADRGLCKHMKDFFMEGNVCRILLDPSAAVRFCAALGR</sequence>
<proteinExistence type="predicted"/>
<organism evidence="1 2">
    <name type="scientific">Parapedobacter composti</name>
    <dbReference type="NCBI Taxonomy" id="623281"/>
    <lineage>
        <taxon>Bacteria</taxon>
        <taxon>Pseudomonadati</taxon>
        <taxon>Bacteroidota</taxon>
        <taxon>Sphingobacteriia</taxon>
        <taxon>Sphingobacteriales</taxon>
        <taxon>Sphingobacteriaceae</taxon>
        <taxon>Parapedobacter</taxon>
    </lineage>
</organism>
<evidence type="ECO:0000313" key="1">
    <source>
        <dbReference type="EMBL" id="SFC65530.1"/>
    </source>
</evidence>
<protein>
    <submittedName>
        <fullName evidence="1">Uncharacterized protein</fullName>
    </submittedName>
</protein>
<gene>
    <name evidence="1" type="ORF">SAMN05421747_11785</name>
</gene>
<accession>A0A1I1L7L4</accession>
<dbReference type="AlphaFoldDB" id="A0A1I1L7L4"/>
<reference evidence="1 2" key="1">
    <citation type="submission" date="2016-10" db="EMBL/GenBank/DDBJ databases">
        <authorList>
            <person name="de Groot N.N."/>
        </authorList>
    </citation>
    <scope>NUCLEOTIDE SEQUENCE [LARGE SCALE GENOMIC DNA]</scope>
    <source>
        <strain evidence="1 2">DSM 22900</strain>
    </source>
</reference>
<keyword evidence="2" id="KW-1185">Reference proteome</keyword>
<dbReference type="Proteomes" id="UP000199577">
    <property type="component" value="Unassembled WGS sequence"/>
</dbReference>
<evidence type="ECO:0000313" key="2">
    <source>
        <dbReference type="Proteomes" id="UP000199577"/>
    </source>
</evidence>
<name>A0A1I1L7L4_9SPHI</name>
<dbReference type="EMBL" id="FOLL01000017">
    <property type="protein sequence ID" value="SFC65530.1"/>
    <property type="molecule type" value="Genomic_DNA"/>
</dbReference>